<name>A0A0S4XRQ9_9BACT</name>
<reference evidence="1" key="1">
    <citation type="submission" date="2015-11" db="EMBL/GenBank/DDBJ databases">
        <authorList>
            <person name="Zhang Y."/>
            <person name="Guo Z."/>
        </authorList>
    </citation>
    <scope>NUCLEOTIDE SEQUENCE</scope>
    <source>
        <strain evidence="1">BN30871</strain>
    </source>
</reference>
<organism evidence="1">
    <name type="scientific">Sulfurovum sp. enrichment culture clone C5</name>
    <dbReference type="NCBI Taxonomy" id="497650"/>
    <lineage>
        <taxon>Bacteria</taxon>
        <taxon>Pseudomonadati</taxon>
        <taxon>Campylobacterota</taxon>
        <taxon>Epsilonproteobacteria</taxon>
        <taxon>Campylobacterales</taxon>
        <taxon>Sulfurovaceae</taxon>
        <taxon>Sulfurovum</taxon>
        <taxon>environmental samples</taxon>
    </lineage>
</organism>
<sequence length="196" mass="22992">MTIAKYDGKIISKAIVLMDSQDNYLVISNQFFSFPSSICEPIQNIEDLKHYQSNLKQTNMCQNLFNMIGTNFKILNINGYQIFVYFEKEKSNAFVFNNKQLVAIVSSDMKATNFLKILKNIQKNQFYNKYDIDYYIDRTKYFLGKGKVNIATRYFYSSLWISNNSKLQSLQTTLQDIKSKPIVYIYEAKNKDQSNQ</sequence>
<accession>A0A0S4XRQ9</accession>
<dbReference type="AlphaFoldDB" id="A0A0S4XRQ9"/>
<dbReference type="EMBL" id="FAXN01000100">
    <property type="protein sequence ID" value="CUV66598.1"/>
    <property type="molecule type" value="Genomic_DNA"/>
</dbReference>
<proteinExistence type="predicted"/>
<evidence type="ECO:0000313" key="1">
    <source>
        <dbReference type="EMBL" id="CUV66598.1"/>
    </source>
</evidence>
<protein>
    <submittedName>
        <fullName evidence="1">Uncharacterized protein</fullName>
    </submittedName>
</protein>
<gene>
    <name evidence="1" type="ORF">BN3087_940002</name>
</gene>